<comment type="caution">
    <text evidence="1">The sequence shown here is derived from an EMBL/GenBank/DDBJ whole genome shotgun (WGS) entry which is preliminary data.</text>
</comment>
<proteinExistence type="predicted"/>
<accession>A0A177MIC0</accession>
<organism evidence="1 2">
    <name type="scientific">Methylomonas methanica</name>
    <dbReference type="NCBI Taxonomy" id="421"/>
    <lineage>
        <taxon>Bacteria</taxon>
        <taxon>Pseudomonadati</taxon>
        <taxon>Pseudomonadota</taxon>
        <taxon>Gammaproteobacteria</taxon>
        <taxon>Methylococcales</taxon>
        <taxon>Methylococcaceae</taxon>
        <taxon>Methylomonas</taxon>
    </lineage>
</organism>
<sequence>MIRPTDLTGRYFISTAARLLNIFLAFYSHLTSIKWPCPINVMMLSKPYGLKCVSFDNALGRGKGEL</sequence>
<evidence type="ECO:0000313" key="2">
    <source>
        <dbReference type="Proteomes" id="UP000078090"/>
    </source>
</evidence>
<reference evidence="1 2" key="1">
    <citation type="submission" date="2016-03" db="EMBL/GenBank/DDBJ databases">
        <authorList>
            <person name="Ploux O."/>
        </authorList>
    </citation>
    <scope>NUCLEOTIDE SEQUENCE [LARGE SCALE GENOMIC DNA]</scope>
    <source>
        <strain evidence="1 2">R-45363</strain>
    </source>
</reference>
<protein>
    <submittedName>
        <fullName evidence="1">Uncharacterized protein</fullName>
    </submittedName>
</protein>
<dbReference type="AlphaFoldDB" id="A0A177MIC0"/>
<name>A0A177MIC0_METMH</name>
<dbReference type="EMBL" id="LUUG01000065">
    <property type="protein sequence ID" value="OAI05362.1"/>
    <property type="molecule type" value="Genomic_DNA"/>
</dbReference>
<dbReference type="Proteomes" id="UP000078090">
    <property type="component" value="Unassembled WGS sequence"/>
</dbReference>
<gene>
    <name evidence="1" type="ORF">A1332_13510</name>
</gene>
<evidence type="ECO:0000313" key="1">
    <source>
        <dbReference type="EMBL" id="OAI05362.1"/>
    </source>
</evidence>